<keyword evidence="7" id="KW-0406">Ion transport</keyword>
<comment type="subcellular location">
    <subcellularLocation>
        <location evidence="2">Endomembrane system</location>
    </subcellularLocation>
    <subcellularLocation>
        <location evidence="1">Membrane</location>
        <topology evidence="1">Multi-pass membrane protein</topology>
    </subcellularLocation>
</comment>
<dbReference type="SMART" id="SM00100">
    <property type="entry name" value="cNMP"/>
    <property type="match status" value="1"/>
</dbReference>
<keyword evidence="10" id="KW-0407">Ion channel</keyword>
<dbReference type="Gene3D" id="1.10.287.70">
    <property type="match status" value="1"/>
</dbReference>
<keyword evidence="5 11" id="KW-0812">Transmembrane</keyword>
<feature type="transmembrane region" description="Helical" evidence="11">
    <location>
        <begin position="170"/>
        <end position="191"/>
    </location>
</feature>
<feature type="transmembrane region" description="Helical" evidence="11">
    <location>
        <begin position="257"/>
        <end position="277"/>
    </location>
</feature>
<evidence type="ECO:0000256" key="10">
    <source>
        <dbReference type="ARBA" id="ARBA00023303"/>
    </source>
</evidence>
<keyword evidence="6 11" id="KW-1133">Transmembrane helix</keyword>
<dbReference type="InterPro" id="IPR005821">
    <property type="entry name" value="Ion_trans_dom"/>
</dbReference>
<evidence type="ECO:0000256" key="6">
    <source>
        <dbReference type="ARBA" id="ARBA00022989"/>
    </source>
</evidence>
<evidence type="ECO:0000256" key="1">
    <source>
        <dbReference type="ARBA" id="ARBA00004141"/>
    </source>
</evidence>
<dbReference type="EMBL" id="LVLJ01001262">
    <property type="protein sequence ID" value="OAE30727.1"/>
    <property type="molecule type" value="Genomic_DNA"/>
</dbReference>
<sequence length="752" mass="87506">MELWDSPLRVLSIYMFVNRTSGERAAFEVGERGAVRMKEAFFRPAGGKLPGVQEDVHGIEMPSREIFWFGSTCSSEFRLEEATEPAVKQRPMDESSRWFCLRRWWSPTVEFGPRRPSWLKVIISPRSKEYQLWNRVFIVTCLVAIFLDPLFFYVPVVQMNDLCFDLDRNLAIAVTVLRTLIDFVYVIHMWLEFRTAFVAPSSRVFGIGELVEDTNEIARRYLKSAFWVDLVVILPLPQVVMWLFFPFLRTSRIANTKIAVILLVIFHYVPRLIRMFFIVKNSEMVRSKDTGVFMETVWAGAAYNLLLYLLASHVIGACWYLLTVERQDTCWRSFCEHEDFCNKRFFNCRSQLNDELKGPRADWLSRTEIPFKCVANSGEPTSMPFNFGLYSLAMENNITSGLNFVPKYFYCLWFGLNGLSSLGQGFKVSTYTWEVLFAIIIFISGLLLFALLIGNVQKYILSAGIRVDEMRVKRRDTEEWMNHRRLPGELRNRVRRYEQYKWLETQGVDEQALLRSLPNDLRRDIKRHLCLGLLKRVELFNQMDERLLDAICEVLQPALHTEGSYLVQEGDPVVEMTFIIRGHLDSMTTNGGRTGFLSRYSLGPGDFCGEQLLTWALESQHEKTLPSSTRTIMALGVVEAFSLSAKDLRFVAGQFRMLHSKKLQHTFKYLSHQWRTWAATFIQISWRRYRLRKLGSRMEQDAEQILRAYDNAYMQANEIMPISAIRHSNISLSSSNLSKPLEPDFFRDDSHL</sequence>
<evidence type="ECO:0000256" key="3">
    <source>
        <dbReference type="ARBA" id="ARBA00010486"/>
    </source>
</evidence>
<keyword evidence="9" id="KW-1071">Ligand-gated ion channel</keyword>
<evidence type="ECO:0000259" key="12">
    <source>
        <dbReference type="PROSITE" id="PS50042"/>
    </source>
</evidence>
<evidence type="ECO:0000313" key="14">
    <source>
        <dbReference type="Proteomes" id="UP000077202"/>
    </source>
</evidence>
<evidence type="ECO:0000256" key="2">
    <source>
        <dbReference type="ARBA" id="ARBA00004308"/>
    </source>
</evidence>
<dbReference type="Pfam" id="PF00520">
    <property type="entry name" value="Ion_trans"/>
    <property type="match status" value="1"/>
</dbReference>
<feature type="transmembrane region" description="Helical" evidence="11">
    <location>
        <begin position="297"/>
        <end position="322"/>
    </location>
</feature>
<feature type="transmembrane region" description="Helical" evidence="11">
    <location>
        <begin position="435"/>
        <end position="456"/>
    </location>
</feature>
<dbReference type="InterPro" id="IPR014710">
    <property type="entry name" value="RmlC-like_jellyroll"/>
</dbReference>
<feature type="domain" description="Cyclic nucleotide-binding" evidence="12">
    <location>
        <begin position="539"/>
        <end position="669"/>
    </location>
</feature>
<reference evidence="13" key="1">
    <citation type="submission" date="2016-03" db="EMBL/GenBank/DDBJ databases">
        <title>Mechanisms controlling the formation of the plant cell surface in tip-growing cells are functionally conserved among land plants.</title>
        <authorList>
            <person name="Honkanen S."/>
            <person name="Jones V.A."/>
            <person name="Morieri G."/>
            <person name="Champion C."/>
            <person name="Hetherington A.J."/>
            <person name="Kelly S."/>
            <person name="Saint-Marcoux D."/>
            <person name="Proust H."/>
            <person name="Prescott H."/>
            <person name="Dolan L."/>
        </authorList>
    </citation>
    <scope>NUCLEOTIDE SEQUENCE [LARGE SCALE GENOMIC DNA]</scope>
    <source>
        <tissue evidence="13">Whole gametophyte</tissue>
    </source>
</reference>
<dbReference type="SUPFAM" id="SSF51206">
    <property type="entry name" value="cAMP-binding domain-like"/>
    <property type="match status" value="1"/>
</dbReference>
<accession>A0A176WC66</accession>
<evidence type="ECO:0000256" key="8">
    <source>
        <dbReference type="ARBA" id="ARBA00023136"/>
    </source>
</evidence>
<dbReference type="Gene3D" id="2.60.120.10">
    <property type="entry name" value="Jelly Rolls"/>
    <property type="match status" value="1"/>
</dbReference>
<evidence type="ECO:0000256" key="11">
    <source>
        <dbReference type="SAM" id="Phobius"/>
    </source>
</evidence>
<dbReference type="PROSITE" id="PS50042">
    <property type="entry name" value="CNMP_BINDING_3"/>
    <property type="match status" value="1"/>
</dbReference>
<keyword evidence="4" id="KW-0813">Transport</keyword>
<protein>
    <recommendedName>
        <fullName evidence="12">Cyclic nucleotide-binding domain-containing protein</fullName>
    </recommendedName>
</protein>
<dbReference type="AlphaFoldDB" id="A0A176WC66"/>
<evidence type="ECO:0000256" key="7">
    <source>
        <dbReference type="ARBA" id="ARBA00023065"/>
    </source>
</evidence>
<feature type="transmembrane region" description="Helical" evidence="11">
    <location>
        <begin position="226"/>
        <end position="245"/>
    </location>
</feature>
<name>A0A176WC66_MARPO</name>
<dbReference type="Proteomes" id="UP000077202">
    <property type="component" value="Unassembled WGS sequence"/>
</dbReference>
<proteinExistence type="inferred from homology"/>
<gene>
    <name evidence="13" type="ORF">AXG93_402s1400</name>
</gene>
<dbReference type="PANTHER" id="PTHR45651:SF12">
    <property type="entry name" value="CYCLIC NUCLEOTIDE-GATED ION CHANNEL 15-RELATED"/>
    <property type="match status" value="1"/>
</dbReference>
<organism evidence="13 14">
    <name type="scientific">Marchantia polymorpha subsp. ruderalis</name>
    <dbReference type="NCBI Taxonomy" id="1480154"/>
    <lineage>
        <taxon>Eukaryota</taxon>
        <taxon>Viridiplantae</taxon>
        <taxon>Streptophyta</taxon>
        <taxon>Embryophyta</taxon>
        <taxon>Marchantiophyta</taxon>
        <taxon>Marchantiopsida</taxon>
        <taxon>Marchantiidae</taxon>
        <taxon>Marchantiales</taxon>
        <taxon>Marchantiaceae</taxon>
        <taxon>Marchantia</taxon>
    </lineage>
</organism>
<dbReference type="SUPFAM" id="SSF81324">
    <property type="entry name" value="Voltage-gated potassium channels"/>
    <property type="match status" value="1"/>
</dbReference>
<dbReference type="GO" id="GO:0012505">
    <property type="term" value="C:endomembrane system"/>
    <property type="evidence" value="ECO:0007669"/>
    <property type="project" value="UniProtKB-SubCell"/>
</dbReference>
<comment type="similarity">
    <text evidence="3">Belongs to the cyclic nucleotide-gated cation channel (TC 1.A.1.5) family.</text>
</comment>
<keyword evidence="14" id="KW-1185">Reference proteome</keyword>
<evidence type="ECO:0000256" key="9">
    <source>
        <dbReference type="ARBA" id="ARBA00023286"/>
    </source>
</evidence>
<evidence type="ECO:0000256" key="5">
    <source>
        <dbReference type="ARBA" id="ARBA00022692"/>
    </source>
</evidence>
<dbReference type="CDD" id="cd00038">
    <property type="entry name" value="CAP_ED"/>
    <property type="match status" value="1"/>
</dbReference>
<evidence type="ECO:0000313" key="13">
    <source>
        <dbReference type="EMBL" id="OAE30727.1"/>
    </source>
</evidence>
<evidence type="ECO:0000256" key="4">
    <source>
        <dbReference type="ARBA" id="ARBA00022448"/>
    </source>
</evidence>
<dbReference type="FunFam" id="1.10.287.630:FF:000003">
    <property type="entry name" value="Cyclic nucleotide-gated ion channel 1"/>
    <property type="match status" value="1"/>
</dbReference>
<dbReference type="InterPro" id="IPR000595">
    <property type="entry name" value="cNMP-bd_dom"/>
</dbReference>
<comment type="caution">
    <text evidence="13">The sequence shown here is derived from an EMBL/GenBank/DDBJ whole genome shotgun (WGS) entry which is preliminary data.</text>
</comment>
<dbReference type="GO" id="GO:0005216">
    <property type="term" value="F:monoatomic ion channel activity"/>
    <property type="evidence" value="ECO:0007669"/>
    <property type="project" value="InterPro"/>
</dbReference>
<dbReference type="PANTHER" id="PTHR45651">
    <property type="entry name" value="CYCLIC NUCLEOTIDE-GATED ION CHANNEL 15-RELATED-RELATED"/>
    <property type="match status" value="1"/>
</dbReference>
<dbReference type="Gene3D" id="1.10.287.630">
    <property type="entry name" value="Helix hairpin bin"/>
    <property type="match status" value="1"/>
</dbReference>
<dbReference type="InterPro" id="IPR018490">
    <property type="entry name" value="cNMP-bd_dom_sf"/>
</dbReference>
<keyword evidence="8 11" id="KW-0472">Membrane</keyword>
<dbReference type="GO" id="GO:0016020">
    <property type="term" value="C:membrane"/>
    <property type="evidence" value="ECO:0007669"/>
    <property type="project" value="UniProtKB-SubCell"/>
</dbReference>
<feature type="transmembrane region" description="Helical" evidence="11">
    <location>
        <begin position="136"/>
        <end position="158"/>
    </location>
</feature>